<dbReference type="AlphaFoldDB" id="A0A6N6VK89"/>
<dbReference type="EMBL" id="WESC01000011">
    <property type="protein sequence ID" value="KAB7739350.1"/>
    <property type="molecule type" value="Genomic_DNA"/>
</dbReference>
<dbReference type="GO" id="GO:0048039">
    <property type="term" value="F:ubiquinone binding"/>
    <property type="evidence" value="ECO:0007669"/>
    <property type="project" value="InterPro"/>
</dbReference>
<feature type="domain" description="Coenzyme Q-binding protein COQ10 START" evidence="2">
    <location>
        <begin position="10"/>
        <end position="139"/>
    </location>
</feature>
<reference evidence="3 4" key="1">
    <citation type="submission" date="2019-09" db="EMBL/GenBank/DDBJ databases">
        <title>Parvibaculum sedimenti sp. nov., isolated from sediment.</title>
        <authorList>
            <person name="Wang Y."/>
        </authorList>
    </citation>
    <scope>NUCLEOTIDE SEQUENCE [LARGE SCALE GENOMIC DNA]</scope>
    <source>
        <strain evidence="3 4">HXT-9</strain>
    </source>
</reference>
<accession>A0A6N6VK89</accession>
<dbReference type="RefSeq" id="WP_152216806.1">
    <property type="nucleotide sequence ID" value="NZ_JBAQYD010000225.1"/>
</dbReference>
<proteinExistence type="inferred from homology"/>
<comment type="similarity">
    <text evidence="1">Belongs to the ribosome association toxin RatA family.</text>
</comment>
<dbReference type="InterPro" id="IPR023393">
    <property type="entry name" value="START-like_dom_sf"/>
</dbReference>
<dbReference type="PANTHER" id="PTHR12901">
    <property type="entry name" value="SPERM PROTEIN HOMOLOG"/>
    <property type="match status" value="1"/>
</dbReference>
<dbReference type="CDD" id="cd07813">
    <property type="entry name" value="COQ10p_like"/>
    <property type="match status" value="1"/>
</dbReference>
<organism evidence="3 4">
    <name type="scientific">Parvibaculum sedimenti</name>
    <dbReference type="NCBI Taxonomy" id="2608632"/>
    <lineage>
        <taxon>Bacteria</taxon>
        <taxon>Pseudomonadati</taxon>
        <taxon>Pseudomonadota</taxon>
        <taxon>Alphaproteobacteria</taxon>
        <taxon>Hyphomicrobiales</taxon>
        <taxon>Parvibaculaceae</taxon>
        <taxon>Parvibaculum</taxon>
    </lineage>
</organism>
<dbReference type="PANTHER" id="PTHR12901:SF10">
    <property type="entry name" value="COENZYME Q-BINDING PROTEIN COQ10, MITOCHONDRIAL"/>
    <property type="match status" value="1"/>
</dbReference>
<dbReference type="InterPro" id="IPR005031">
    <property type="entry name" value="COQ10_START"/>
</dbReference>
<evidence type="ECO:0000313" key="4">
    <source>
        <dbReference type="Proteomes" id="UP000468901"/>
    </source>
</evidence>
<dbReference type="Gene3D" id="3.30.530.20">
    <property type="match status" value="1"/>
</dbReference>
<dbReference type="Pfam" id="PF03364">
    <property type="entry name" value="Polyketide_cyc"/>
    <property type="match status" value="1"/>
</dbReference>
<gene>
    <name evidence="3" type="ORF">F2P47_13035</name>
</gene>
<comment type="caution">
    <text evidence="3">The sequence shown here is derived from an EMBL/GenBank/DDBJ whole genome shotgun (WGS) entry which is preliminary data.</text>
</comment>
<dbReference type="Proteomes" id="UP000468901">
    <property type="component" value="Unassembled WGS sequence"/>
</dbReference>
<dbReference type="GO" id="GO:0045333">
    <property type="term" value="P:cellular respiration"/>
    <property type="evidence" value="ECO:0007669"/>
    <property type="project" value="InterPro"/>
</dbReference>
<evidence type="ECO:0000259" key="2">
    <source>
        <dbReference type="Pfam" id="PF03364"/>
    </source>
</evidence>
<name>A0A6N6VK89_9HYPH</name>
<keyword evidence="4" id="KW-1185">Reference proteome</keyword>
<protein>
    <submittedName>
        <fullName evidence="3">Type II toxin-antitoxin system RatA family toxin</fullName>
    </submittedName>
</protein>
<dbReference type="InterPro" id="IPR044996">
    <property type="entry name" value="COQ10-like"/>
</dbReference>
<sequence>MPTTNQTQDVPYGADEMFALVAEIERYPEFLPWCAGARIRKRERAGDKEIVTADLIVAYKVFREQFTSRVTLDPKARKVDVEYVQGPFKNLVNKWEFEPLPDGGSCIHFFIDFEFRSATLQALISGFFTKAFTRMMQAFIDRADVLHGKPALPQQASD</sequence>
<dbReference type="SUPFAM" id="SSF55961">
    <property type="entry name" value="Bet v1-like"/>
    <property type="match status" value="1"/>
</dbReference>
<evidence type="ECO:0000256" key="1">
    <source>
        <dbReference type="ARBA" id="ARBA00008918"/>
    </source>
</evidence>
<evidence type="ECO:0000313" key="3">
    <source>
        <dbReference type="EMBL" id="KAB7739350.1"/>
    </source>
</evidence>